<dbReference type="PANTHER" id="PTHR38459:SF6">
    <property type="entry name" value="ARABINOGALACTAN BIOSYNTHESIS RECRUITING PROTEIN RV3789"/>
    <property type="match status" value="1"/>
</dbReference>
<comment type="subcellular location">
    <subcellularLocation>
        <location evidence="1">Membrane</location>
        <topology evidence="1">Multi-pass membrane protein</topology>
    </subcellularLocation>
</comment>
<dbReference type="PANTHER" id="PTHR38459">
    <property type="entry name" value="PROPHAGE BACTOPRENOL-LINKED GLUCOSE TRANSLOCASE HOMOLOG"/>
    <property type="match status" value="1"/>
</dbReference>
<comment type="caution">
    <text evidence="8">The sequence shown here is derived from an EMBL/GenBank/DDBJ whole genome shotgun (WGS) entry which is preliminary data.</text>
</comment>
<evidence type="ECO:0000313" key="8">
    <source>
        <dbReference type="EMBL" id="PZM99000.1"/>
    </source>
</evidence>
<evidence type="ECO:0000256" key="1">
    <source>
        <dbReference type="ARBA" id="ARBA00004141"/>
    </source>
</evidence>
<feature type="domain" description="GtrA/DPMS transmembrane" evidence="7">
    <location>
        <begin position="20"/>
        <end position="139"/>
    </location>
</feature>
<name>A0A2W4JIW4_9PSEU</name>
<dbReference type="GO" id="GO:0000271">
    <property type="term" value="P:polysaccharide biosynthetic process"/>
    <property type="evidence" value="ECO:0007669"/>
    <property type="project" value="InterPro"/>
</dbReference>
<gene>
    <name evidence="8" type="ORF">DIU77_06735</name>
</gene>
<reference evidence="8" key="1">
    <citation type="submission" date="2018-05" db="EMBL/GenBank/DDBJ databases">
        <authorList>
            <person name="Lanie J.A."/>
            <person name="Ng W.-L."/>
            <person name="Kazmierczak K.M."/>
            <person name="Andrzejewski T.M."/>
            <person name="Davidsen T.M."/>
            <person name="Wayne K.J."/>
            <person name="Tettelin H."/>
            <person name="Glass J.I."/>
            <person name="Rusch D."/>
            <person name="Podicherti R."/>
            <person name="Tsui H.-C.T."/>
            <person name="Winkler M.E."/>
        </authorList>
    </citation>
    <scope>NUCLEOTIDE SEQUENCE</scope>
    <source>
        <strain evidence="8">ZC4RG45</strain>
    </source>
</reference>
<protein>
    <submittedName>
        <fullName evidence="8">GtrA family protein</fullName>
    </submittedName>
</protein>
<evidence type="ECO:0000256" key="4">
    <source>
        <dbReference type="ARBA" id="ARBA00022989"/>
    </source>
</evidence>
<organism evidence="8">
    <name type="scientific">Thermocrispum agreste</name>
    <dbReference type="NCBI Taxonomy" id="37925"/>
    <lineage>
        <taxon>Bacteria</taxon>
        <taxon>Bacillati</taxon>
        <taxon>Actinomycetota</taxon>
        <taxon>Actinomycetes</taxon>
        <taxon>Pseudonocardiales</taxon>
        <taxon>Pseudonocardiaceae</taxon>
        <taxon>Thermocrispum</taxon>
    </lineage>
</organism>
<accession>A0A2W4JIW4</accession>
<comment type="similarity">
    <text evidence="2">Belongs to the GtrA family.</text>
</comment>
<dbReference type="InterPro" id="IPR007267">
    <property type="entry name" value="GtrA_DPMS_TM"/>
</dbReference>
<keyword evidence="5 6" id="KW-0472">Membrane</keyword>
<dbReference type="AlphaFoldDB" id="A0A2W4JIW4"/>
<dbReference type="STRING" id="1111738.GCA_000427905_00983"/>
<feature type="transmembrane region" description="Helical" evidence="6">
    <location>
        <begin position="21"/>
        <end position="42"/>
    </location>
</feature>
<keyword evidence="3 6" id="KW-0812">Transmembrane</keyword>
<feature type="transmembrane region" description="Helical" evidence="6">
    <location>
        <begin position="48"/>
        <end position="67"/>
    </location>
</feature>
<evidence type="ECO:0000256" key="6">
    <source>
        <dbReference type="SAM" id="Phobius"/>
    </source>
</evidence>
<evidence type="ECO:0000256" key="3">
    <source>
        <dbReference type="ARBA" id="ARBA00022692"/>
    </source>
</evidence>
<dbReference type="GO" id="GO:0005886">
    <property type="term" value="C:plasma membrane"/>
    <property type="evidence" value="ECO:0007669"/>
    <property type="project" value="TreeGrafter"/>
</dbReference>
<dbReference type="Pfam" id="PF04138">
    <property type="entry name" value="GtrA_DPMS_TM"/>
    <property type="match status" value="1"/>
</dbReference>
<dbReference type="InterPro" id="IPR051401">
    <property type="entry name" value="GtrA_CellWall_Glycosyl"/>
</dbReference>
<sequence length="147" mass="15935">MHDVALAVPGKERLPGQLLRFVLVGGFCALLDYGSYQLLLALGMDGPGLADLARAISFVIGTSTAYVLNKRFTFNATGGLKQVSSFILLYGTTFFIAVGVNRLMLLALPDTSWRSTLAWVVSQGAATTINFVMLKLVVFREKRDSAE</sequence>
<proteinExistence type="inferred from homology"/>
<dbReference type="EMBL" id="QGUI01000198">
    <property type="protein sequence ID" value="PZM99000.1"/>
    <property type="molecule type" value="Genomic_DNA"/>
</dbReference>
<evidence type="ECO:0000256" key="2">
    <source>
        <dbReference type="ARBA" id="ARBA00009399"/>
    </source>
</evidence>
<evidence type="ECO:0000259" key="7">
    <source>
        <dbReference type="Pfam" id="PF04138"/>
    </source>
</evidence>
<feature type="transmembrane region" description="Helical" evidence="6">
    <location>
        <begin position="87"/>
        <end position="105"/>
    </location>
</feature>
<feature type="transmembrane region" description="Helical" evidence="6">
    <location>
        <begin position="117"/>
        <end position="138"/>
    </location>
</feature>
<keyword evidence="4 6" id="KW-1133">Transmembrane helix</keyword>
<evidence type="ECO:0000256" key="5">
    <source>
        <dbReference type="ARBA" id="ARBA00023136"/>
    </source>
</evidence>